<sequence>MDALHVEGLQVKLHNFTLNNITLDIPQGSVMGLIGRNGAGKTTFIKSVLNLLDRKGIVLFHGRSLEKDHEEVCRDIAYVGTDFDFSLNTKVKTLRKIYRDFYSEFDEQQFESLCEKSDITLKSKLSQLSLGQNKLLQLYLAICRKPVLLILDEPMANLDPITRREIIELLSEFMIDETHSILISSHLLSDLEKIADYVTLIDHGNIVLKDDMVHLQDGYYEVFVSKEELTKLPKEIIIHVRKLGDEYQALCHVLDECQLEGYHYQRADLETIMYYCCEQK</sequence>
<protein>
    <submittedName>
        <fullName evidence="5">ABC transporter ATP-binding protein</fullName>
    </submittedName>
</protein>
<dbReference type="PROSITE" id="PS50893">
    <property type="entry name" value="ABC_TRANSPORTER_2"/>
    <property type="match status" value="1"/>
</dbReference>
<keyword evidence="6" id="KW-1185">Reference proteome</keyword>
<keyword evidence="3 5" id="KW-0067">ATP-binding</keyword>
<dbReference type="SMART" id="SM00382">
    <property type="entry name" value="AAA"/>
    <property type="match status" value="1"/>
</dbReference>
<dbReference type="InterPro" id="IPR051782">
    <property type="entry name" value="ABC_Transporter_VariousFunc"/>
</dbReference>
<dbReference type="CDD" id="cd03230">
    <property type="entry name" value="ABC_DR_subfamily_A"/>
    <property type="match status" value="1"/>
</dbReference>
<reference evidence="5 6" key="1">
    <citation type="submission" date="2020-08" db="EMBL/GenBank/DDBJ databases">
        <authorList>
            <person name="Liu C."/>
            <person name="Sun Q."/>
        </authorList>
    </citation>
    <scope>NUCLEOTIDE SEQUENCE [LARGE SCALE GENOMIC DNA]</scope>
    <source>
        <strain evidence="5 6">NSJ-61</strain>
    </source>
</reference>
<dbReference type="GO" id="GO:0005524">
    <property type="term" value="F:ATP binding"/>
    <property type="evidence" value="ECO:0007669"/>
    <property type="project" value="UniProtKB-KW"/>
</dbReference>
<dbReference type="Gene3D" id="3.40.50.300">
    <property type="entry name" value="P-loop containing nucleotide triphosphate hydrolases"/>
    <property type="match status" value="1"/>
</dbReference>
<dbReference type="Pfam" id="PF00005">
    <property type="entry name" value="ABC_tran"/>
    <property type="match status" value="1"/>
</dbReference>
<keyword evidence="1" id="KW-0813">Transport</keyword>
<dbReference type="RefSeq" id="WP_158552835.1">
    <property type="nucleotide sequence ID" value="NZ_CP060636.1"/>
</dbReference>
<feature type="domain" description="ABC transporter" evidence="4">
    <location>
        <begin position="1"/>
        <end position="228"/>
    </location>
</feature>
<dbReference type="SUPFAM" id="SSF52540">
    <property type="entry name" value="P-loop containing nucleoside triphosphate hydrolases"/>
    <property type="match status" value="1"/>
</dbReference>
<dbReference type="Proteomes" id="UP000515856">
    <property type="component" value="Chromosome"/>
</dbReference>
<dbReference type="PANTHER" id="PTHR42939:SF3">
    <property type="entry name" value="ABC TRANSPORTER ATP-BINDING COMPONENT"/>
    <property type="match status" value="1"/>
</dbReference>
<accession>A0A7G9GLF8</accession>
<dbReference type="AlphaFoldDB" id="A0A7G9GLF8"/>
<dbReference type="InterPro" id="IPR027417">
    <property type="entry name" value="P-loop_NTPase"/>
</dbReference>
<evidence type="ECO:0000259" key="4">
    <source>
        <dbReference type="PROSITE" id="PS50893"/>
    </source>
</evidence>
<keyword evidence="2" id="KW-0547">Nucleotide-binding</keyword>
<evidence type="ECO:0000313" key="6">
    <source>
        <dbReference type="Proteomes" id="UP000515856"/>
    </source>
</evidence>
<organism evidence="5 6">
    <name type="scientific">[Eubacterium] hominis</name>
    <dbReference type="NCBI Taxonomy" id="2764325"/>
    <lineage>
        <taxon>Bacteria</taxon>
        <taxon>Bacillati</taxon>
        <taxon>Bacillota</taxon>
        <taxon>Erysipelotrichia</taxon>
        <taxon>Erysipelotrichales</taxon>
        <taxon>Erysipelotrichaceae</taxon>
        <taxon>Amedibacillus</taxon>
    </lineage>
</organism>
<evidence type="ECO:0000256" key="1">
    <source>
        <dbReference type="ARBA" id="ARBA00022448"/>
    </source>
</evidence>
<evidence type="ECO:0000313" key="5">
    <source>
        <dbReference type="EMBL" id="QNM11640.1"/>
    </source>
</evidence>
<evidence type="ECO:0000256" key="2">
    <source>
        <dbReference type="ARBA" id="ARBA00022741"/>
    </source>
</evidence>
<name>A0A7G9GLF8_9FIRM</name>
<dbReference type="KEGG" id="ehn:H9Q80_15525"/>
<gene>
    <name evidence="5" type="ORF">H9Q80_15525</name>
</gene>
<dbReference type="EMBL" id="CP060636">
    <property type="protein sequence ID" value="QNM11640.1"/>
    <property type="molecule type" value="Genomic_DNA"/>
</dbReference>
<proteinExistence type="predicted"/>
<dbReference type="PANTHER" id="PTHR42939">
    <property type="entry name" value="ABC TRANSPORTER ATP-BINDING PROTEIN ALBC-RELATED"/>
    <property type="match status" value="1"/>
</dbReference>
<evidence type="ECO:0000256" key="3">
    <source>
        <dbReference type="ARBA" id="ARBA00022840"/>
    </source>
</evidence>
<dbReference type="InterPro" id="IPR003593">
    <property type="entry name" value="AAA+_ATPase"/>
</dbReference>
<dbReference type="GO" id="GO:0016887">
    <property type="term" value="F:ATP hydrolysis activity"/>
    <property type="evidence" value="ECO:0007669"/>
    <property type="project" value="InterPro"/>
</dbReference>
<dbReference type="InterPro" id="IPR003439">
    <property type="entry name" value="ABC_transporter-like_ATP-bd"/>
</dbReference>